<dbReference type="EC" id="2.7.1.156" evidence="14"/>
<keyword evidence="11 14" id="KW-0418">Kinase</keyword>
<evidence type="ECO:0000256" key="2">
    <source>
        <dbReference type="ARBA" id="ARBA00000711"/>
    </source>
</evidence>
<name>A0ABV7RUM4_9GAMM</name>
<dbReference type="EC" id="2.7.7.62" evidence="14"/>
<evidence type="ECO:0000256" key="3">
    <source>
        <dbReference type="ARBA" id="ARBA00001522"/>
    </source>
</evidence>
<comment type="pathway">
    <text evidence="6 14">Cofactor biosynthesis; adenosylcobalamin biosynthesis; adenosylcobalamin from cob(II)yrinate a,c-diamide: step 5/7.</text>
</comment>
<dbReference type="GO" id="GO:0008820">
    <property type="term" value="F:cobinamide phosphate guanylyltransferase activity"/>
    <property type="evidence" value="ECO:0007669"/>
    <property type="project" value="UniProtKB-EC"/>
</dbReference>
<dbReference type="GO" id="GO:0043752">
    <property type="term" value="F:adenosylcobinamide kinase activity"/>
    <property type="evidence" value="ECO:0007669"/>
    <property type="project" value="UniProtKB-EC"/>
</dbReference>
<proteinExistence type="inferred from homology"/>
<comment type="catalytic activity">
    <reaction evidence="2 14">
        <text>adenosylcob(III)inamide phosphate + GTP + H(+) = adenosylcob(III)inamide-GDP + diphosphate</text>
        <dbReference type="Rhea" id="RHEA:22712"/>
        <dbReference type="ChEBI" id="CHEBI:15378"/>
        <dbReference type="ChEBI" id="CHEBI:33019"/>
        <dbReference type="ChEBI" id="CHEBI:37565"/>
        <dbReference type="ChEBI" id="CHEBI:58502"/>
        <dbReference type="ChEBI" id="CHEBI:60487"/>
        <dbReference type="EC" id="2.7.7.62"/>
    </reaction>
</comment>
<evidence type="ECO:0000256" key="5">
    <source>
        <dbReference type="ARBA" id="ARBA00004692"/>
    </source>
</evidence>
<keyword evidence="9 14" id="KW-0808">Transferase</keyword>
<dbReference type="Proteomes" id="UP001595740">
    <property type="component" value="Unassembled WGS sequence"/>
</dbReference>
<evidence type="ECO:0000256" key="7">
    <source>
        <dbReference type="ARBA" id="ARBA00007490"/>
    </source>
</evidence>
<evidence type="ECO:0000256" key="12">
    <source>
        <dbReference type="ARBA" id="ARBA00022840"/>
    </source>
</evidence>
<dbReference type="PANTHER" id="PTHR34848:SF1">
    <property type="entry name" value="BIFUNCTIONAL ADENOSYLCOBALAMIN BIOSYNTHESIS PROTEIN COBU"/>
    <property type="match status" value="1"/>
</dbReference>
<dbReference type="NCBIfam" id="NF004469">
    <property type="entry name" value="PRK05800.1"/>
    <property type="match status" value="1"/>
</dbReference>
<dbReference type="InterPro" id="IPR003203">
    <property type="entry name" value="CobU/CobP"/>
</dbReference>
<evidence type="ECO:0000313" key="16">
    <source>
        <dbReference type="Proteomes" id="UP001595740"/>
    </source>
</evidence>
<keyword evidence="10 14" id="KW-0547">Nucleotide-binding</keyword>
<evidence type="ECO:0000256" key="4">
    <source>
        <dbReference type="ARBA" id="ARBA00003889"/>
    </source>
</evidence>
<dbReference type="Gene3D" id="3.40.50.300">
    <property type="entry name" value="P-loop containing nucleotide triphosphate hydrolases"/>
    <property type="match status" value="1"/>
</dbReference>
<evidence type="ECO:0000256" key="13">
    <source>
        <dbReference type="ARBA" id="ARBA00023134"/>
    </source>
</evidence>
<keyword evidence="15" id="KW-0548">Nucleotidyltransferase</keyword>
<dbReference type="Pfam" id="PF02283">
    <property type="entry name" value="CobU"/>
    <property type="match status" value="1"/>
</dbReference>
<comment type="function">
    <text evidence="4 14">Catalyzes ATP-dependent phosphorylation of adenosylcobinamide and addition of GMP to adenosylcobinamide phosphate.</text>
</comment>
<protein>
    <recommendedName>
        <fullName evidence="14">Bifunctional adenosylcobalamin biosynthesis protein</fullName>
        <ecNumber evidence="14">2.7.1.156</ecNumber>
        <ecNumber evidence="14">2.7.7.62</ecNumber>
    </recommendedName>
</protein>
<evidence type="ECO:0000256" key="6">
    <source>
        <dbReference type="ARBA" id="ARBA00005159"/>
    </source>
</evidence>
<comment type="catalytic activity">
    <reaction evidence="1 14">
        <text>adenosylcob(III)inamide + ATP = adenosylcob(III)inamide phosphate + ADP + H(+)</text>
        <dbReference type="Rhea" id="RHEA:15769"/>
        <dbReference type="ChEBI" id="CHEBI:2480"/>
        <dbReference type="ChEBI" id="CHEBI:15378"/>
        <dbReference type="ChEBI" id="CHEBI:30616"/>
        <dbReference type="ChEBI" id="CHEBI:58502"/>
        <dbReference type="ChEBI" id="CHEBI:456216"/>
        <dbReference type="EC" id="2.7.1.156"/>
    </reaction>
</comment>
<evidence type="ECO:0000256" key="9">
    <source>
        <dbReference type="ARBA" id="ARBA00022679"/>
    </source>
</evidence>
<dbReference type="InterPro" id="IPR027417">
    <property type="entry name" value="P-loop_NTPase"/>
</dbReference>
<evidence type="ECO:0000313" key="15">
    <source>
        <dbReference type="EMBL" id="MFC3551606.1"/>
    </source>
</evidence>
<keyword evidence="12 14" id="KW-0067">ATP-binding</keyword>
<comment type="similarity">
    <text evidence="7 14">Belongs to the CobU/CobP family.</text>
</comment>
<keyword evidence="13 14" id="KW-0342">GTP-binding</keyword>
<dbReference type="PANTHER" id="PTHR34848">
    <property type="match status" value="1"/>
</dbReference>
<sequence>MRSLILGGARSGKSALAERLAAQSGREVVYIATAERRDGEMAARIAHHRARRPAHWGCVEEPLALADALRAHAGVGRCLLVDCLTLWLSNLLGADDATVFEREREALLTTLPQLPGEIVLVSNEVGLGIVPMGELSRRFVDETGRLHQALATQCERVIFTAAGLPLALKGTLP</sequence>
<dbReference type="EMBL" id="JBHRXK010000004">
    <property type="protein sequence ID" value="MFC3551606.1"/>
    <property type="molecule type" value="Genomic_DNA"/>
</dbReference>
<comment type="catalytic activity">
    <reaction evidence="3">
        <text>adenosylcob(III)inamide + GTP = adenosylcob(III)inamide phosphate + GDP + H(+)</text>
        <dbReference type="Rhea" id="RHEA:15765"/>
        <dbReference type="ChEBI" id="CHEBI:2480"/>
        <dbReference type="ChEBI" id="CHEBI:15378"/>
        <dbReference type="ChEBI" id="CHEBI:37565"/>
        <dbReference type="ChEBI" id="CHEBI:58189"/>
        <dbReference type="ChEBI" id="CHEBI:58502"/>
        <dbReference type="EC" id="2.7.1.156"/>
    </reaction>
</comment>
<keyword evidence="16" id="KW-1185">Reference proteome</keyword>
<evidence type="ECO:0000256" key="1">
    <source>
        <dbReference type="ARBA" id="ARBA00000312"/>
    </source>
</evidence>
<dbReference type="RefSeq" id="WP_386759362.1">
    <property type="nucleotide sequence ID" value="NZ_JBHRXK010000004.1"/>
</dbReference>
<reference evidence="16" key="1">
    <citation type="journal article" date="2019" name="Int. J. Syst. Evol. Microbiol.">
        <title>The Global Catalogue of Microorganisms (GCM) 10K type strain sequencing project: providing services to taxonomists for standard genome sequencing and annotation.</title>
        <authorList>
            <consortium name="The Broad Institute Genomics Platform"/>
            <consortium name="The Broad Institute Genome Sequencing Center for Infectious Disease"/>
            <person name="Wu L."/>
            <person name="Ma J."/>
        </authorList>
    </citation>
    <scope>NUCLEOTIDE SEQUENCE [LARGE SCALE GENOMIC DNA]</scope>
    <source>
        <strain evidence="16">KCTC 42875</strain>
    </source>
</reference>
<evidence type="ECO:0000256" key="10">
    <source>
        <dbReference type="ARBA" id="ARBA00022741"/>
    </source>
</evidence>
<dbReference type="CDD" id="cd00544">
    <property type="entry name" value="CobU"/>
    <property type="match status" value="1"/>
</dbReference>
<keyword evidence="8 14" id="KW-0169">Cobalamin biosynthesis</keyword>
<accession>A0ABV7RUM4</accession>
<dbReference type="SUPFAM" id="SSF52540">
    <property type="entry name" value="P-loop containing nucleoside triphosphate hydrolases"/>
    <property type="match status" value="1"/>
</dbReference>
<evidence type="ECO:0000256" key="8">
    <source>
        <dbReference type="ARBA" id="ARBA00022573"/>
    </source>
</evidence>
<evidence type="ECO:0000256" key="14">
    <source>
        <dbReference type="PIRNR" id="PIRNR006135"/>
    </source>
</evidence>
<evidence type="ECO:0000256" key="11">
    <source>
        <dbReference type="ARBA" id="ARBA00022777"/>
    </source>
</evidence>
<comment type="caution">
    <text evidence="15">The sequence shown here is derived from an EMBL/GenBank/DDBJ whole genome shotgun (WGS) entry which is preliminary data.</text>
</comment>
<comment type="pathway">
    <text evidence="5 14">Cofactor biosynthesis; adenosylcobalamin biosynthesis; adenosylcobalamin from cob(II)yrinate a,c-diamide: step 6/7.</text>
</comment>
<dbReference type="PIRSF" id="PIRSF006135">
    <property type="entry name" value="CobU"/>
    <property type="match status" value="1"/>
</dbReference>
<gene>
    <name evidence="15" type="primary">cobU</name>
    <name evidence="15" type="ORF">ACFOLC_11360</name>
</gene>
<organism evidence="15 16">
    <name type="scientific">Lysobacter cavernae</name>
    <dbReference type="NCBI Taxonomy" id="1685901"/>
    <lineage>
        <taxon>Bacteria</taxon>
        <taxon>Pseudomonadati</taxon>
        <taxon>Pseudomonadota</taxon>
        <taxon>Gammaproteobacteria</taxon>
        <taxon>Lysobacterales</taxon>
        <taxon>Lysobacteraceae</taxon>
        <taxon>Lysobacter</taxon>
    </lineage>
</organism>